<evidence type="ECO:0000256" key="1">
    <source>
        <dbReference type="ARBA" id="ARBA00022801"/>
    </source>
</evidence>
<accession>A0A2T0MJC6</accession>
<comment type="caution">
    <text evidence="5">The sequence shown here is derived from an EMBL/GenBank/DDBJ whole genome shotgun (WGS) entry which is preliminary data.</text>
</comment>
<dbReference type="InterPro" id="IPR001375">
    <property type="entry name" value="Peptidase_S9_cat"/>
</dbReference>
<evidence type="ECO:0000256" key="2">
    <source>
        <dbReference type="SAM" id="Phobius"/>
    </source>
</evidence>
<dbReference type="AlphaFoldDB" id="A0A2T0MJC6"/>
<sequence length="441" mass="49330">MNLENILIFVGLGNLLMAFLIFYRLRQPTSMILWAIKIFASALSPFLFLTGLLIAVLGIVFPSGLLIAIGGSGALLFLVHITKITQSPSTGFENTFGREYVTKIPKNRKSFFLPKRYVLWLPKSPEANFEADISFYTLPNSERKLLCDIWQPPSHIEPSGLAFIYLHGSAWAVWDKDGGTRKLFRHLTAQGHVIMDVAYLLFPETNFMGMVHDVKHAVNWMKNHADIYGIDPNRIVLGGASAGGHLALLAAYTSGNDVFSPSDLKGLDLSVSGVISLYGPTDLVATYYHCGQDMVHKKKSQKKEMEKTAEIPLWVQKMVGKQIRRLGFDKDVEPGMLEPMLDGSPMKKSEAYAQFSPISYVHKDCPDTMLIQGEHDIITSPKATLELYFELIEKKVPAVLHMLSQTDHAFDLILPKISPSAHSAIYDIERFLALMVHKNHL</sequence>
<dbReference type="GO" id="GO:0016787">
    <property type="term" value="F:hydrolase activity"/>
    <property type="evidence" value="ECO:0007669"/>
    <property type="project" value="UniProtKB-KW"/>
</dbReference>
<evidence type="ECO:0000313" key="6">
    <source>
        <dbReference type="Proteomes" id="UP000237640"/>
    </source>
</evidence>
<evidence type="ECO:0000259" key="3">
    <source>
        <dbReference type="Pfam" id="PF00326"/>
    </source>
</evidence>
<feature type="domain" description="Peptidase S9 prolyl oligopeptidase catalytic" evidence="3">
    <location>
        <begin position="340"/>
        <end position="410"/>
    </location>
</feature>
<dbReference type="Pfam" id="PF20434">
    <property type="entry name" value="BD-FAE"/>
    <property type="match status" value="1"/>
</dbReference>
<keyword evidence="2" id="KW-1133">Transmembrane helix</keyword>
<gene>
    <name evidence="5" type="ORF">CLV81_1697</name>
</gene>
<feature type="transmembrane region" description="Helical" evidence="2">
    <location>
        <begin position="6"/>
        <end position="25"/>
    </location>
</feature>
<protein>
    <submittedName>
        <fullName evidence="5">Acetyl esterase/lipase</fullName>
    </submittedName>
</protein>
<keyword evidence="1" id="KW-0378">Hydrolase</keyword>
<evidence type="ECO:0000259" key="4">
    <source>
        <dbReference type="Pfam" id="PF20434"/>
    </source>
</evidence>
<dbReference type="Pfam" id="PF00326">
    <property type="entry name" value="Peptidase_S9"/>
    <property type="match status" value="1"/>
</dbReference>
<dbReference type="PANTHER" id="PTHR48081">
    <property type="entry name" value="AB HYDROLASE SUPERFAMILY PROTEIN C4A8.06C"/>
    <property type="match status" value="1"/>
</dbReference>
<proteinExistence type="predicted"/>
<dbReference type="EMBL" id="PVYX01000001">
    <property type="protein sequence ID" value="PRX57687.1"/>
    <property type="molecule type" value="Genomic_DNA"/>
</dbReference>
<organism evidence="5 6">
    <name type="scientific">Flagellimonas meridianipacifica</name>
    <dbReference type="NCBI Taxonomy" id="1080225"/>
    <lineage>
        <taxon>Bacteria</taxon>
        <taxon>Pseudomonadati</taxon>
        <taxon>Bacteroidota</taxon>
        <taxon>Flavobacteriia</taxon>
        <taxon>Flavobacteriales</taxon>
        <taxon>Flavobacteriaceae</taxon>
        <taxon>Flagellimonas</taxon>
    </lineage>
</organism>
<keyword evidence="2" id="KW-0812">Transmembrane</keyword>
<name>A0A2T0MJC6_9FLAO</name>
<keyword evidence="2" id="KW-0472">Membrane</keyword>
<dbReference type="InterPro" id="IPR050300">
    <property type="entry name" value="GDXG_lipolytic_enzyme"/>
</dbReference>
<keyword evidence="6" id="KW-1185">Reference proteome</keyword>
<dbReference type="InterPro" id="IPR049492">
    <property type="entry name" value="BD-FAE-like_dom"/>
</dbReference>
<dbReference type="Proteomes" id="UP000237640">
    <property type="component" value="Unassembled WGS sequence"/>
</dbReference>
<feature type="domain" description="BD-FAE-like" evidence="4">
    <location>
        <begin position="148"/>
        <end position="304"/>
    </location>
</feature>
<reference evidence="5 6" key="1">
    <citation type="submission" date="2018-03" db="EMBL/GenBank/DDBJ databases">
        <title>Genomic Encyclopedia of Archaeal and Bacterial Type Strains, Phase II (KMG-II): from individual species to whole genera.</title>
        <authorList>
            <person name="Goeker M."/>
        </authorList>
    </citation>
    <scope>NUCLEOTIDE SEQUENCE [LARGE SCALE GENOMIC DNA]</scope>
    <source>
        <strain evidence="5 6">DSM 25027</strain>
    </source>
</reference>
<dbReference type="InterPro" id="IPR029058">
    <property type="entry name" value="AB_hydrolase_fold"/>
</dbReference>
<evidence type="ECO:0000313" key="5">
    <source>
        <dbReference type="EMBL" id="PRX57687.1"/>
    </source>
</evidence>
<dbReference type="SUPFAM" id="SSF53474">
    <property type="entry name" value="alpha/beta-Hydrolases"/>
    <property type="match status" value="1"/>
</dbReference>
<dbReference type="Gene3D" id="3.40.50.1820">
    <property type="entry name" value="alpha/beta hydrolase"/>
    <property type="match status" value="1"/>
</dbReference>
<feature type="transmembrane region" description="Helical" evidence="2">
    <location>
        <begin position="46"/>
        <end position="79"/>
    </location>
</feature>